<proteinExistence type="predicted"/>
<keyword evidence="3" id="KW-1185">Reference proteome</keyword>
<dbReference type="InterPro" id="IPR009875">
    <property type="entry name" value="PilZ_domain"/>
</dbReference>
<evidence type="ECO:0000259" key="1">
    <source>
        <dbReference type="Pfam" id="PF07238"/>
    </source>
</evidence>
<gene>
    <name evidence="2" type="ORF">CWI78_00150</name>
</gene>
<dbReference type="EMBL" id="PIQC01000001">
    <property type="protein sequence ID" value="RUO72892.1"/>
    <property type="molecule type" value="Genomic_DNA"/>
</dbReference>
<protein>
    <submittedName>
        <fullName evidence="2">PilZ domain-containing protein</fullName>
    </submittedName>
</protein>
<dbReference type="AlphaFoldDB" id="A0A432Z4R3"/>
<accession>A0A432Z4R3</accession>
<name>A0A432Z4R3_9GAMM</name>
<dbReference type="GO" id="GO:0035438">
    <property type="term" value="F:cyclic-di-GMP binding"/>
    <property type="evidence" value="ECO:0007669"/>
    <property type="project" value="InterPro"/>
</dbReference>
<comment type="caution">
    <text evidence="2">The sequence shown here is derived from an EMBL/GenBank/DDBJ whole genome shotgun (WGS) entry which is preliminary data.</text>
</comment>
<evidence type="ECO:0000313" key="2">
    <source>
        <dbReference type="EMBL" id="RUO72892.1"/>
    </source>
</evidence>
<dbReference type="Proteomes" id="UP000288058">
    <property type="component" value="Unassembled WGS sequence"/>
</dbReference>
<dbReference type="Gene3D" id="2.40.10.220">
    <property type="entry name" value="predicted glycosyltransferase like domains"/>
    <property type="match status" value="1"/>
</dbReference>
<evidence type="ECO:0000313" key="3">
    <source>
        <dbReference type="Proteomes" id="UP000288058"/>
    </source>
</evidence>
<organism evidence="2 3">
    <name type="scientific">Idiomarina ramblicola</name>
    <dbReference type="NCBI Taxonomy" id="263724"/>
    <lineage>
        <taxon>Bacteria</taxon>
        <taxon>Pseudomonadati</taxon>
        <taxon>Pseudomonadota</taxon>
        <taxon>Gammaproteobacteria</taxon>
        <taxon>Alteromonadales</taxon>
        <taxon>Idiomarinaceae</taxon>
        <taxon>Idiomarina</taxon>
    </lineage>
</organism>
<feature type="domain" description="PilZ" evidence="1">
    <location>
        <begin position="6"/>
        <end position="100"/>
    </location>
</feature>
<dbReference type="RefSeq" id="WP_126779085.1">
    <property type="nucleotide sequence ID" value="NZ_PIQC01000001.1"/>
</dbReference>
<dbReference type="OrthoDB" id="5290589at2"/>
<dbReference type="Pfam" id="PF07238">
    <property type="entry name" value="PilZ"/>
    <property type="match status" value="1"/>
</dbReference>
<sequence length="100" mass="10899">MLESQENRHFMRMAVNADVKVTVKNGKGKQLLDGVCLDLSAEGLSLQLPSNLDVGHKLFVEILSSGSVAPLKIDAEVVRSQRLDDNSGDFILGCRIISMD</sequence>
<reference evidence="3" key="1">
    <citation type="journal article" date="2018" name="Front. Microbiol.">
        <title>Genome-Based Analysis Reveals the Taxonomy and Diversity of the Family Idiomarinaceae.</title>
        <authorList>
            <person name="Liu Y."/>
            <person name="Lai Q."/>
            <person name="Shao Z."/>
        </authorList>
    </citation>
    <scope>NUCLEOTIDE SEQUENCE [LARGE SCALE GENOMIC DNA]</scope>
    <source>
        <strain evidence="3">R22</strain>
    </source>
</reference>
<dbReference type="SUPFAM" id="SSF141371">
    <property type="entry name" value="PilZ domain-like"/>
    <property type="match status" value="1"/>
</dbReference>